<dbReference type="AlphaFoldDB" id="A0A1B1KHZ2"/>
<geneLocation type="plasmid" evidence="2">
    <name>pr1cp1</name>
</geneLocation>
<keyword evidence="1" id="KW-0614">Plasmid</keyword>
<proteinExistence type="predicted"/>
<dbReference type="EMBL" id="CP009112">
    <property type="protein sequence ID" value="ANS32214.1"/>
    <property type="molecule type" value="Genomic_DNA"/>
</dbReference>
<dbReference type="PATRIC" id="fig|37919.13.peg.8021"/>
<sequence length="197" mass="20976">MGSLEKVDSLDALLAKHHVDLTAREMLRELDAALTAVPAASDTLSAGEIEFLRTHAGEGVGEVLDQWSSVAEIRARAVEIARQTVTALADSLDVKEAAALLGIDRSVVSRRLTARTLWAFDLHGHRRLPRWQFVGDDVLPGLSTVVAAIPSTASPVSVAALMHTSQPDLGDRTPLEHLAAAADPAPVVALVESLDTW</sequence>
<accession>A0A1B1KHZ2</accession>
<dbReference type="Proteomes" id="UP000186108">
    <property type="component" value="Plasmid pR1CP1"/>
</dbReference>
<organism evidence="1 2">
    <name type="scientific">Rhodococcus opacus</name>
    <name type="common">Nocardia opaca</name>
    <dbReference type="NCBI Taxonomy" id="37919"/>
    <lineage>
        <taxon>Bacteria</taxon>
        <taxon>Bacillati</taxon>
        <taxon>Actinomycetota</taxon>
        <taxon>Actinomycetes</taxon>
        <taxon>Mycobacteriales</taxon>
        <taxon>Nocardiaceae</taxon>
        <taxon>Rhodococcus</taxon>
    </lineage>
</organism>
<evidence type="ECO:0000313" key="2">
    <source>
        <dbReference type="Proteomes" id="UP000186108"/>
    </source>
</evidence>
<protein>
    <recommendedName>
        <fullName evidence="3">DNA-binding protein</fullName>
    </recommendedName>
</protein>
<dbReference type="RefSeq" id="WP_065493654.1">
    <property type="nucleotide sequence ID" value="NZ_CP009112.1"/>
</dbReference>
<name>A0A1B1KHZ2_RHOOP</name>
<evidence type="ECO:0008006" key="3">
    <source>
        <dbReference type="Google" id="ProtNLM"/>
    </source>
</evidence>
<reference evidence="1 2" key="1">
    <citation type="submission" date="2014-07" db="EMBL/GenBank/DDBJ databases">
        <authorList>
            <person name="Zhang J.E."/>
            <person name="Yang H."/>
            <person name="Guo J."/>
            <person name="Deng Z."/>
            <person name="Luo H."/>
            <person name="Luo M."/>
            <person name="Zhao B."/>
        </authorList>
    </citation>
    <scope>NUCLEOTIDE SEQUENCE [LARGE SCALE GENOMIC DNA]</scope>
    <source>
        <strain evidence="1 2">1CP</strain>
        <plasmid evidence="2">Plasmid pr1cp1</plasmid>
    </source>
</reference>
<gene>
    <name evidence="1" type="ORF">R1CP_38075</name>
</gene>
<evidence type="ECO:0000313" key="1">
    <source>
        <dbReference type="EMBL" id="ANS32214.1"/>
    </source>
</evidence>